<dbReference type="Pfam" id="PF07730">
    <property type="entry name" value="HisKA_3"/>
    <property type="match status" value="1"/>
</dbReference>
<evidence type="ECO:0000256" key="2">
    <source>
        <dbReference type="ARBA" id="ARBA00012438"/>
    </source>
</evidence>
<evidence type="ECO:0000256" key="8">
    <source>
        <dbReference type="ARBA" id="ARBA00023012"/>
    </source>
</evidence>
<comment type="caution">
    <text evidence="11">The sequence shown here is derived from an EMBL/GenBank/DDBJ whole genome shotgun (WGS) entry which is preliminary data.</text>
</comment>
<evidence type="ECO:0000256" key="5">
    <source>
        <dbReference type="ARBA" id="ARBA00022741"/>
    </source>
</evidence>
<dbReference type="InterPro" id="IPR050482">
    <property type="entry name" value="Sensor_HK_TwoCompSys"/>
</dbReference>
<sequence length="262" mass="29794">MSTELNEVVIIVLAGTFLMMLLVIFIISFFFIHQKRQQAHKLEKATLKAQFEQEIVNAENEIQDTTMKYISRELHDNVGQMLTLVKIQLNNLAEEVPGNIRIKDSKEFIHTALTDIRALSKSLNSDNILNEGLEKAISFELDRVKKLGNYKVVFNSNLDILALDTKIEILIFRIFQELLQNILKHAKAKNIEVNLEETSQWLILELVDDGIGFDFKEKVQKNGYESGAGLKNLLHRASLMNGTLVFKKGKTDGTKAILNIPL</sequence>
<dbReference type="SUPFAM" id="SSF55874">
    <property type="entry name" value="ATPase domain of HSP90 chaperone/DNA topoisomerase II/histidine kinase"/>
    <property type="match status" value="1"/>
</dbReference>
<comment type="catalytic activity">
    <reaction evidence="1">
        <text>ATP + protein L-histidine = ADP + protein N-phospho-L-histidine.</text>
        <dbReference type="EC" id="2.7.13.3"/>
    </reaction>
</comment>
<keyword evidence="5" id="KW-0547">Nucleotide-binding</keyword>
<evidence type="ECO:0000313" key="12">
    <source>
        <dbReference type="Proteomes" id="UP001595616"/>
    </source>
</evidence>
<evidence type="ECO:0000256" key="1">
    <source>
        <dbReference type="ARBA" id="ARBA00000085"/>
    </source>
</evidence>
<keyword evidence="9" id="KW-0812">Transmembrane</keyword>
<keyword evidence="9" id="KW-1133">Transmembrane helix</keyword>
<keyword evidence="8" id="KW-0902">Two-component regulatory system</keyword>
<gene>
    <name evidence="11" type="ORF">ACFOOI_11540</name>
</gene>
<evidence type="ECO:0000256" key="4">
    <source>
        <dbReference type="ARBA" id="ARBA00022679"/>
    </source>
</evidence>
<dbReference type="Gene3D" id="3.30.565.10">
    <property type="entry name" value="Histidine kinase-like ATPase, C-terminal domain"/>
    <property type="match status" value="1"/>
</dbReference>
<keyword evidence="6 11" id="KW-0418">Kinase</keyword>
<keyword evidence="7" id="KW-0067">ATP-binding</keyword>
<keyword evidence="9" id="KW-0472">Membrane</keyword>
<evidence type="ECO:0000256" key="3">
    <source>
        <dbReference type="ARBA" id="ARBA00022553"/>
    </source>
</evidence>
<dbReference type="Gene3D" id="1.20.5.1930">
    <property type="match status" value="1"/>
</dbReference>
<organism evidence="11 12">
    <name type="scientific">Lacihabitans lacunae</name>
    <dbReference type="NCBI Taxonomy" id="1028214"/>
    <lineage>
        <taxon>Bacteria</taxon>
        <taxon>Pseudomonadati</taxon>
        <taxon>Bacteroidota</taxon>
        <taxon>Cytophagia</taxon>
        <taxon>Cytophagales</taxon>
        <taxon>Leadbetterellaceae</taxon>
        <taxon>Lacihabitans</taxon>
    </lineage>
</organism>
<dbReference type="PANTHER" id="PTHR24421:SF10">
    <property type="entry name" value="NITRATE_NITRITE SENSOR PROTEIN NARQ"/>
    <property type="match status" value="1"/>
</dbReference>
<dbReference type="EC" id="2.7.13.3" evidence="2"/>
<dbReference type="InterPro" id="IPR036890">
    <property type="entry name" value="HATPase_C_sf"/>
</dbReference>
<evidence type="ECO:0000256" key="7">
    <source>
        <dbReference type="ARBA" id="ARBA00022840"/>
    </source>
</evidence>
<dbReference type="EMBL" id="JBHRYQ010000001">
    <property type="protein sequence ID" value="MFC3811286.1"/>
    <property type="molecule type" value="Genomic_DNA"/>
</dbReference>
<proteinExistence type="predicted"/>
<dbReference type="RefSeq" id="WP_379838127.1">
    <property type="nucleotide sequence ID" value="NZ_JBHRYQ010000001.1"/>
</dbReference>
<dbReference type="SMART" id="SM00387">
    <property type="entry name" value="HATPase_c"/>
    <property type="match status" value="1"/>
</dbReference>
<reference evidence="12" key="1">
    <citation type="journal article" date="2019" name="Int. J. Syst. Evol. Microbiol.">
        <title>The Global Catalogue of Microorganisms (GCM) 10K type strain sequencing project: providing services to taxonomists for standard genome sequencing and annotation.</title>
        <authorList>
            <consortium name="The Broad Institute Genomics Platform"/>
            <consortium name="The Broad Institute Genome Sequencing Center for Infectious Disease"/>
            <person name="Wu L."/>
            <person name="Ma J."/>
        </authorList>
    </citation>
    <scope>NUCLEOTIDE SEQUENCE [LARGE SCALE GENOMIC DNA]</scope>
    <source>
        <strain evidence="12">CECT 7956</strain>
    </source>
</reference>
<dbReference type="Pfam" id="PF02518">
    <property type="entry name" value="HATPase_c"/>
    <property type="match status" value="1"/>
</dbReference>
<keyword evidence="12" id="KW-1185">Reference proteome</keyword>
<name>A0ABV7YWJ2_9BACT</name>
<feature type="domain" description="Histidine kinase/HSP90-like ATPase" evidence="10">
    <location>
        <begin position="166"/>
        <end position="262"/>
    </location>
</feature>
<dbReference type="InterPro" id="IPR011712">
    <property type="entry name" value="Sig_transdc_His_kin_sub3_dim/P"/>
</dbReference>
<evidence type="ECO:0000313" key="11">
    <source>
        <dbReference type="EMBL" id="MFC3811286.1"/>
    </source>
</evidence>
<evidence type="ECO:0000256" key="9">
    <source>
        <dbReference type="SAM" id="Phobius"/>
    </source>
</evidence>
<dbReference type="GO" id="GO:0016301">
    <property type="term" value="F:kinase activity"/>
    <property type="evidence" value="ECO:0007669"/>
    <property type="project" value="UniProtKB-KW"/>
</dbReference>
<keyword evidence="4" id="KW-0808">Transferase</keyword>
<protein>
    <recommendedName>
        <fullName evidence="2">histidine kinase</fullName>
        <ecNumber evidence="2">2.7.13.3</ecNumber>
    </recommendedName>
</protein>
<dbReference type="PANTHER" id="PTHR24421">
    <property type="entry name" value="NITRATE/NITRITE SENSOR PROTEIN NARX-RELATED"/>
    <property type="match status" value="1"/>
</dbReference>
<evidence type="ECO:0000259" key="10">
    <source>
        <dbReference type="SMART" id="SM00387"/>
    </source>
</evidence>
<accession>A0ABV7YWJ2</accession>
<dbReference type="InterPro" id="IPR003594">
    <property type="entry name" value="HATPase_dom"/>
</dbReference>
<dbReference type="CDD" id="cd16917">
    <property type="entry name" value="HATPase_UhpB-NarQ-NarX-like"/>
    <property type="match status" value="1"/>
</dbReference>
<feature type="transmembrane region" description="Helical" evidence="9">
    <location>
        <begin position="12"/>
        <end position="32"/>
    </location>
</feature>
<keyword evidence="3" id="KW-0597">Phosphoprotein</keyword>
<dbReference type="Proteomes" id="UP001595616">
    <property type="component" value="Unassembled WGS sequence"/>
</dbReference>
<evidence type="ECO:0000256" key="6">
    <source>
        <dbReference type="ARBA" id="ARBA00022777"/>
    </source>
</evidence>